<name>A0ABT8XL89_9HYPH</name>
<sequence>MFSNLPDLAPIRPGEGFPDHEELRVLHVLPGGLTAAREADGTPRFALSRFRDTAIEAAGGMMHLELDFATLDPALLGAAAVDGWVLRLVGFTAARARLRSHVPGFPDVNLQDAWRPARLSSRTLAVEKHLFDVRTVQMLDALLSSDAGDIEVEVEARYEGLEQPIPVLAGADLDALFALLRPQAEGLTFDQIEAMVLSAPTGAGSLFRLERLEGEIVTDGPALRHLLALAIRDDVFTAQSNVDAWAEVRYHWRDDVPADGRRAWDLSVYRRSGRSWHARWSLRNFLSGLDPSERAELFPAFSGIAPFAVVPVTLIAPVGLDTRFVRHVQVDVLASGPGGVPQQSSFLYPPTPAFHRFPVTYPALTGDLNLSAHVAATLAPLEGAVPSLPRPLGRRSLDVGSAVAWTAEDAGFETLAISAMPGLFERASRIEVSVAVESELLCLAVLMREAPEAGLAWPAQPVKPTLRVVALRDAVDGPAVTIHSGVVEGALLLRPDMLDVLEPDLVLVSLDPVTAGNAAYVAVTLRDPTGRQRSFSLELAETVEWRCWAASRFDRLAYEYRLQHIPRMPDGTTRPLVTGDWLPAGETVLQIVLPPVEDAP</sequence>
<accession>A0ABT8XL89</accession>
<dbReference type="Proteomes" id="UP001177080">
    <property type="component" value="Unassembled WGS sequence"/>
</dbReference>
<reference evidence="1" key="1">
    <citation type="submission" date="2022-04" db="EMBL/GenBank/DDBJ databases">
        <title>Shinella lacus sp. nov., a novel member of the genus Shinella from water.</title>
        <authorList>
            <person name="Deng Y."/>
        </authorList>
    </citation>
    <scope>NUCLEOTIDE SEQUENCE</scope>
    <source>
        <strain evidence="1">JCM 31239</strain>
    </source>
</reference>
<dbReference type="EMBL" id="WHSC02000013">
    <property type="protein sequence ID" value="MDO6124495.1"/>
    <property type="molecule type" value="Genomic_DNA"/>
</dbReference>
<dbReference type="RefSeq" id="WP_244763597.1">
    <property type="nucleotide sequence ID" value="NZ_JALJCJ010000008.1"/>
</dbReference>
<proteinExistence type="predicted"/>
<organism evidence="1 2">
    <name type="scientific">Shinella curvata</name>
    <dbReference type="NCBI Taxonomy" id="1817964"/>
    <lineage>
        <taxon>Bacteria</taxon>
        <taxon>Pseudomonadati</taxon>
        <taxon>Pseudomonadota</taxon>
        <taxon>Alphaproteobacteria</taxon>
        <taxon>Hyphomicrobiales</taxon>
        <taxon>Rhizobiaceae</taxon>
        <taxon>Shinella</taxon>
    </lineage>
</organism>
<comment type="caution">
    <text evidence="1">The sequence shown here is derived from an EMBL/GenBank/DDBJ whole genome shotgun (WGS) entry which is preliminary data.</text>
</comment>
<evidence type="ECO:0008006" key="3">
    <source>
        <dbReference type="Google" id="ProtNLM"/>
    </source>
</evidence>
<evidence type="ECO:0000313" key="2">
    <source>
        <dbReference type="Proteomes" id="UP001177080"/>
    </source>
</evidence>
<protein>
    <recommendedName>
        <fullName evidence="3">Tail protein</fullName>
    </recommendedName>
</protein>
<keyword evidence="2" id="KW-1185">Reference proteome</keyword>
<gene>
    <name evidence="1" type="ORF">GB928_025200</name>
</gene>
<evidence type="ECO:0000313" key="1">
    <source>
        <dbReference type="EMBL" id="MDO6124495.1"/>
    </source>
</evidence>